<protein>
    <submittedName>
        <fullName evidence="2">Uncharacterized protein</fullName>
    </submittedName>
</protein>
<proteinExistence type="predicted"/>
<dbReference type="EMBL" id="ML770514">
    <property type="protein sequence ID" value="KAE9383375.1"/>
    <property type="molecule type" value="Genomic_DNA"/>
</dbReference>
<name>A0A6A4GD72_9AGAR</name>
<evidence type="ECO:0000313" key="3">
    <source>
        <dbReference type="Proteomes" id="UP000799118"/>
    </source>
</evidence>
<keyword evidence="3" id="KW-1185">Reference proteome</keyword>
<evidence type="ECO:0000256" key="1">
    <source>
        <dbReference type="SAM" id="MobiDB-lite"/>
    </source>
</evidence>
<dbReference type="AlphaFoldDB" id="A0A6A4GD72"/>
<evidence type="ECO:0000313" key="2">
    <source>
        <dbReference type="EMBL" id="KAE9383375.1"/>
    </source>
</evidence>
<accession>A0A6A4GD72</accession>
<feature type="region of interest" description="Disordered" evidence="1">
    <location>
        <begin position="1"/>
        <end position="22"/>
    </location>
</feature>
<dbReference type="Proteomes" id="UP000799118">
    <property type="component" value="Unassembled WGS sequence"/>
</dbReference>
<feature type="region of interest" description="Disordered" evidence="1">
    <location>
        <begin position="104"/>
        <end position="123"/>
    </location>
</feature>
<gene>
    <name evidence="2" type="ORF">BT96DRAFT_951403</name>
</gene>
<organism evidence="2 3">
    <name type="scientific">Gymnopus androsaceus JB14</name>
    <dbReference type="NCBI Taxonomy" id="1447944"/>
    <lineage>
        <taxon>Eukaryota</taxon>
        <taxon>Fungi</taxon>
        <taxon>Dikarya</taxon>
        <taxon>Basidiomycota</taxon>
        <taxon>Agaricomycotina</taxon>
        <taxon>Agaricomycetes</taxon>
        <taxon>Agaricomycetidae</taxon>
        <taxon>Agaricales</taxon>
        <taxon>Marasmiineae</taxon>
        <taxon>Omphalotaceae</taxon>
        <taxon>Gymnopus</taxon>
    </lineage>
</organism>
<sequence>MVAYQQQRHCQESSREATDEEANDRLMLKLELMDEERAILCSQINLFKKQVEDLKASYSNDEWMADADNDLLKLASEFNMMVNTYDKHLKDLNDSFKQFTQRREAIQGKGTSQSQGFSDVERS</sequence>
<reference evidence="2" key="1">
    <citation type="journal article" date="2019" name="Environ. Microbiol.">
        <title>Fungal ecological strategies reflected in gene transcription - a case study of two litter decomposers.</title>
        <authorList>
            <person name="Barbi F."/>
            <person name="Kohler A."/>
            <person name="Barry K."/>
            <person name="Baskaran P."/>
            <person name="Daum C."/>
            <person name="Fauchery L."/>
            <person name="Ihrmark K."/>
            <person name="Kuo A."/>
            <person name="LaButti K."/>
            <person name="Lipzen A."/>
            <person name="Morin E."/>
            <person name="Grigoriev I.V."/>
            <person name="Henrissat B."/>
            <person name="Lindahl B."/>
            <person name="Martin F."/>
        </authorList>
    </citation>
    <scope>NUCLEOTIDE SEQUENCE</scope>
    <source>
        <strain evidence="2">JB14</strain>
    </source>
</reference>
<feature type="compositionally biased region" description="Basic and acidic residues" evidence="1">
    <location>
        <begin position="9"/>
        <end position="22"/>
    </location>
</feature>